<keyword evidence="4 7" id="KW-0812">Transmembrane</keyword>
<evidence type="ECO:0000313" key="10">
    <source>
        <dbReference type="Proteomes" id="UP000198305"/>
    </source>
</evidence>
<evidence type="ECO:0000256" key="3">
    <source>
        <dbReference type="ARBA" id="ARBA00022679"/>
    </source>
</evidence>
<dbReference type="EMBL" id="FZOA01000007">
    <property type="protein sequence ID" value="SNR94647.1"/>
    <property type="molecule type" value="Genomic_DNA"/>
</dbReference>
<dbReference type="GO" id="GO:0016776">
    <property type="term" value="F:phosphotransferase activity, phosphate group as acceptor"/>
    <property type="evidence" value="ECO:0007669"/>
    <property type="project" value="TreeGrafter"/>
</dbReference>
<evidence type="ECO:0000256" key="1">
    <source>
        <dbReference type="ARBA" id="ARBA00004651"/>
    </source>
</evidence>
<keyword evidence="5 7" id="KW-1133">Transmembrane helix</keyword>
<protein>
    <submittedName>
        <fullName evidence="9">Heptose-I-phosphate ethanolaminephosphotransferase</fullName>
    </submittedName>
</protein>
<keyword evidence="3 9" id="KW-0808">Transferase</keyword>
<evidence type="ECO:0000256" key="6">
    <source>
        <dbReference type="ARBA" id="ARBA00023136"/>
    </source>
</evidence>
<comment type="subcellular location">
    <subcellularLocation>
        <location evidence="1">Cell membrane</location>
        <topology evidence="1">Multi-pass membrane protein</topology>
    </subcellularLocation>
</comment>
<feature type="domain" description="Sulfatase N-terminal" evidence="8">
    <location>
        <begin position="238"/>
        <end position="525"/>
    </location>
</feature>
<dbReference type="OrthoDB" id="9786870at2"/>
<dbReference type="PANTHER" id="PTHR30443">
    <property type="entry name" value="INNER MEMBRANE PROTEIN"/>
    <property type="match status" value="1"/>
</dbReference>
<evidence type="ECO:0000256" key="5">
    <source>
        <dbReference type="ARBA" id="ARBA00022989"/>
    </source>
</evidence>
<dbReference type="CDD" id="cd16017">
    <property type="entry name" value="LptA"/>
    <property type="match status" value="1"/>
</dbReference>
<dbReference type="Gene3D" id="3.40.720.10">
    <property type="entry name" value="Alkaline Phosphatase, subunit A"/>
    <property type="match status" value="1"/>
</dbReference>
<gene>
    <name evidence="9" type="ORF">SAMN05192560_1907</name>
</gene>
<dbReference type="GO" id="GO:0009244">
    <property type="term" value="P:lipopolysaccharide core region biosynthetic process"/>
    <property type="evidence" value="ECO:0007669"/>
    <property type="project" value="TreeGrafter"/>
</dbReference>
<dbReference type="Proteomes" id="UP000198305">
    <property type="component" value="Unassembled WGS sequence"/>
</dbReference>
<dbReference type="RefSeq" id="WP_089375986.1">
    <property type="nucleotide sequence ID" value="NZ_FZOA01000007.1"/>
</dbReference>
<dbReference type="SUPFAM" id="SSF53649">
    <property type="entry name" value="Alkaline phosphatase-like"/>
    <property type="match status" value="1"/>
</dbReference>
<dbReference type="NCBIfam" id="NF007933">
    <property type="entry name" value="PRK10649.1"/>
    <property type="match status" value="1"/>
</dbReference>
<name>A0A239AG78_9PROT</name>
<feature type="transmembrane region" description="Helical" evidence="7">
    <location>
        <begin position="45"/>
        <end position="63"/>
    </location>
</feature>
<feature type="transmembrane region" description="Helical" evidence="7">
    <location>
        <begin position="20"/>
        <end position="39"/>
    </location>
</feature>
<accession>A0A239AG78</accession>
<dbReference type="AlphaFoldDB" id="A0A239AG78"/>
<dbReference type="PANTHER" id="PTHR30443:SF2">
    <property type="entry name" value="PHOSPHOETHANOLAMINE TRANSFERASE EPTC"/>
    <property type="match status" value="1"/>
</dbReference>
<keyword evidence="6 7" id="KW-0472">Membrane</keyword>
<evidence type="ECO:0000256" key="7">
    <source>
        <dbReference type="SAM" id="Phobius"/>
    </source>
</evidence>
<proteinExistence type="predicted"/>
<dbReference type="InterPro" id="IPR058130">
    <property type="entry name" value="PEA_transf_C"/>
</dbReference>
<dbReference type="GO" id="GO:0005886">
    <property type="term" value="C:plasma membrane"/>
    <property type="evidence" value="ECO:0007669"/>
    <property type="project" value="UniProtKB-SubCell"/>
</dbReference>
<evidence type="ECO:0000313" key="9">
    <source>
        <dbReference type="EMBL" id="SNR94647.1"/>
    </source>
</evidence>
<feature type="transmembrane region" description="Helical" evidence="7">
    <location>
        <begin position="70"/>
        <end position="94"/>
    </location>
</feature>
<dbReference type="InterPro" id="IPR000917">
    <property type="entry name" value="Sulfatase_N"/>
</dbReference>
<evidence type="ECO:0000256" key="4">
    <source>
        <dbReference type="ARBA" id="ARBA00022692"/>
    </source>
</evidence>
<evidence type="ECO:0000256" key="2">
    <source>
        <dbReference type="ARBA" id="ARBA00022475"/>
    </source>
</evidence>
<evidence type="ECO:0000259" key="8">
    <source>
        <dbReference type="Pfam" id="PF00884"/>
    </source>
</evidence>
<feature type="transmembrane region" description="Helical" evidence="7">
    <location>
        <begin position="120"/>
        <end position="139"/>
    </location>
</feature>
<organism evidence="9 10">
    <name type="scientific">Methylobacillus rhizosphaerae</name>
    <dbReference type="NCBI Taxonomy" id="551994"/>
    <lineage>
        <taxon>Bacteria</taxon>
        <taxon>Pseudomonadati</taxon>
        <taxon>Pseudomonadota</taxon>
        <taxon>Betaproteobacteria</taxon>
        <taxon>Nitrosomonadales</taxon>
        <taxon>Methylophilaceae</taxon>
        <taxon>Methylobacillus</taxon>
    </lineage>
</organism>
<sequence>MQTPFKLSLQRPGWSAVLDYYLFFFYFSGITHILLQISGATIFVGLRQAIVMSLLWLIPVMLLPRYARKLAAGIGLVLWGFSLVSLGYFCIYGQEFSQSVMFTIFESNPAESSEFIAHYFVWWMIPVLLLHSAVAYWLWHRLGRVQVSRRAAWTVSLLILTLLFVQPMFKQLVIKRAGLDTAVEKLQLRMEPAVPWQMVIGYMHYRKQLANMEALLEQNNKVPPLNALQDTNAGQPATLVLVLGESTNRERMSLYGYPRKTTPRLDAMREQLSVFENVVTSRPYTIESLTQVLSFADQEHPDLYLTKPSLMNMMRQADYKSYWITNHQTITKRNTMLTNFSKQTDRQFYMNNSRAQNSREYDANVFAPFEEVLADPAPRKFIVVHLLGTHMKYEYRYPAEFNVFRGRAGVPSVLDDDEAEVYNSYDNAVLYNDYVMSTLINTLRERAPNSLLVYFSDHGEDVYDGPDHDMLGRNESKPTLPMYTVPFIIWASEQWKSHHDMNFESMLQRPYSNAHFIYTWADLAGLSFDGFDPQFSLINSQFKEHPLLIGNPNQPDTLHILDLHDH</sequence>
<keyword evidence="2" id="KW-1003">Cell membrane</keyword>
<reference evidence="10" key="1">
    <citation type="submission" date="2017-06" db="EMBL/GenBank/DDBJ databases">
        <authorList>
            <person name="Varghese N."/>
            <person name="Submissions S."/>
        </authorList>
    </citation>
    <scope>NUCLEOTIDE SEQUENCE [LARGE SCALE GENOMIC DNA]</scope>
    <source>
        <strain evidence="10">Ca-68</strain>
    </source>
</reference>
<keyword evidence="10" id="KW-1185">Reference proteome</keyword>
<dbReference type="InterPro" id="IPR040423">
    <property type="entry name" value="PEA_transferase"/>
</dbReference>
<dbReference type="InterPro" id="IPR017850">
    <property type="entry name" value="Alkaline_phosphatase_core_sf"/>
</dbReference>
<dbReference type="Pfam" id="PF00884">
    <property type="entry name" value="Sulfatase"/>
    <property type="match status" value="1"/>
</dbReference>
<feature type="transmembrane region" description="Helical" evidence="7">
    <location>
        <begin position="151"/>
        <end position="169"/>
    </location>
</feature>